<dbReference type="Pfam" id="PF00293">
    <property type="entry name" value="NUDIX"/>
    <property type="match status" value="1"/>
</dbReference>
<evidence type="ECO:0000256" key="1">
    <source>
        <dbReference type="ARBA" id="ARBA00001946"/>
    </source>
</evidence>
<dbReference type="InterPro" id="IPR015797">
    <property type="entry name" value="NUDIX_hydrolase-like_dom_sf"/>
</dbReference>
<protein>
    <recommendedName>
        <fullName evidence="6">Nudix hydrolase domain-containing protein</fullName>
    </recommendedName>
</protein>
<proteinExistence type="predicted"/>
<evidence type="ECO:0000313" key="8">
    <source>
        <dbReference type="Proteomes" id="UP000654913"/>
    </source>
</evidence>
<dbReference type="Gene3D" id="3.90.79.10">
    <property type="entry name" value="Nucleoside Triphosphate Pyrophosphohydrolase"/>
    <property type="match status" value="1"/>
</dbReference>
<dbReference type="InterPro" id="IPR050241">
    <property type="entry name" value="NAD-cap_RNA_hydrolase_NudC"/>
</dbReference>
<dbReference type="RefSeq" id="XP_041559150.1">
    <property type="nucleotide sequence ID" value="XM_041706800.1"/>
</dbReference>
<dbReference type="GO" id="GO:0005777">
    <property type="term" value="C:peroxisome"/>
    <property type="evidence" value="ECO:0007669"/>
    <property type="project" value="TreeGrafter"/>
</dbReference>
<dbReference type="GO" id="GO:0006742">
    <property type="term" value="P:NADP+ catabolic process"/>
    <property type="evidence" value="ECO:0007669"/>
    <property type="project" value="TreeGrafter"/>
</dbReference>
<dbReference type="KEGG" id="apuu:APUU_60004A"/>
<dbReference type="OrthoDB" id="276276at2759"/>
<evidence type="ECO:0000256" key="5">
    <source>
        <dbReference type="SAM" id="MobiDB-lite"/>
    </source>
</evidence>
<dbReference type="PROSITE" id="PS51462">
    <property type="entry name" value="NUDIX"/>
    <property type="match status" value="1"/>
</dbReference>
<dbReference type="AlphaFoldDB" id="A0A7R7XSJ9"/>
<dbReference type="EMBL" id="AP024448">
    <property type="protein sequence ID" value="BCS26956.1"/>
    <property type="molecule type" value="Genomic_DNA"/>
</dbReference>
<feature type="domain" description="Nudix hydrolase" evidence="6">
    <location>
        <begin position="54"/>
        <end position="237"/>
    </location>
</feature>
<organism evidence="7 8">
    <name type="scientific">Aspergillus puulaauensis</name>
    <dbReference type="NCBI Taxonomy" id="1220207"/>
    <lineage>
        <taxon>Eukaryota</taxon>
        <taxon>Fungi</taxon>
        <taxon>Dikarya</taxon>
        <taxon>Ascomycota</taxon>
        <taxon>Pezizomycotina</taxon>
        <taxon>Eurotiomycetes</taxon>
        <taxon>Eurotiomycetidae</taxon>
        <taxon>Eurotiales</taxon>
        <taxon>Aspergillaceae</taxon>
        <taxon>Aspergillus</taxon>
    </lineage>
</organism>
<keyword evidence="3" id="KW-0378">Hydrolase</keyword>
<dbReference type="GO" id="GO:0005829">
    <property type="term" value="C:cytosol"/>
    <property type="evidence" value="ECO:0007669"/>
    <property type="project" value="TreeGrafter"/>
</dbReference>
<dbReference type="GO" id="GO:0019677">
    <property type="term" value="P:NAD+ catabolic process"/>
    <property type="evidence" value="ECO:0007669"/>
    <property type="project" value="TreeGrafter"/>
</dbReference>
<evidence type="ECO:0000256" key="4">
    <source>
        <dbReference type="ARBA" id="ARBA00022842"/>
    </source>
</evidence>
<dbReference type="CDD" id="cd02883">
    <property type="entry name" value="NUDIX_Hydrolase"/>
    <property type="match status" value="1"/>
</dbReference>
<name>A0A7R7XSJ9_9EURO</name>
<dbReference type="InterPro" id="IPR000086">
    <property type="entry name" value="NUDIX_hydrolase_dom"/>
</dbReference>
<evidence type="ECO:0000256" key="2">
    <source>
        <dbReference type="ARBA" id="ARBA00022723"/>
    </source>
</evidence>
<feature type="region of interest" description="Disordered" evidence="5">
    <location>
        <begin position="47"/>
        <end position="69"/>
    </location>
</feature>
<comment type="cofactor">
    <cofactor evidence="1">
        <name>Mg(2+)</name>
        <dbReference type="ChEBI" id="CHEBI:18420"/>
    </cofactor>
</comment>
<evidence type="ECO:0000256" key="3">
    <source>
        <dbReference type="ARBA" id="ARBA00022801"/>
    </source>
</evidence>
<keyword evidence="8" id="KW-1185">Reference proteome</keyword>
<accession>A0A7R7XSJ9</accession>
<reference evidence="7" key="2">
    <citation type="submission" date="2021-02" db="EMBL/GenBank/DDBJ databases">
        <title>Aspergillus puulaauensis MK2 genome sequence.</title>
        <authorList>
            <person name="Futagami T."/>
            <person name="Mori K."/>
            <person name="Kadooka C."/>
            <person name="Tanaka T."/>
        </authorList>
    </citation>
    <scope>NUCLEOTIDE SEQUENCE</scope>
    <source>
        <strain evidence="7">MK2</strain>
    </source>
</reference>
<keyword evidence="2" id="KW-0479">Metal-binding</keyword>
<dbReference type="SUPFAM" id="SSF55811">
    <property type="entry name" value="Nudix"/>
    <property type="match status" value="1"/>
</dbReference>
<dbReference type="GeneID" id="64976961"/>
<dbReference type="GO" id="GO:0035529">
    <property type="term" value="F:NADH pyrophosphatase activity"/>
    <property type="evidence" value="ECO:0007669"/>
    <property type="project" value="TreeGrafter"/>
</dbReference>
<evidence type="ECO:0000259" key="6">
    <source>
        <dbReference type="PROSITE" id="PS51462"/>
    </source>
</evidence>
<dbReference type="PANTHER" id="PTHR42904">
    <property type="entry name" value="NUDIX HYDROLASE, NUDC SUBFAMILY"/>
    <property type="match status" value="1"/>
</dbReference>
<dbReference type="Proteomes" id="UP000654913">
    <property type="component" value="Chromosome 6"/>
</dbReference>
<dbReference type="PANTHER" id="PTHR42904:SF1">
    <property type="entry name" value="NUCLEOSIDE DIPHOSPHATE-LINKED MOIETY X MOTIF 17"/>
    <property type="match status" value="1"/>
</dbReference>
<gene>
    <name evidence="7" type="ORF">APUU_60004A</name>
</gene>
<dbReference type="GO" id="GO:0046872">
    <property type="term" value="F:metal ion binding"/>
    <property type="evidence" value="ECO:0007669"/>
    <property type="project" value="UniProtKB-KW"/>
</dbReference>
<keyword evidence="4" id="KW-0460">Magnesium</keyword>
<evidence type="ECO:0000313" key="7">
    <source>
        <dbReference type="EMBL" id="BCS26956.1"/>
    </source>
</evidence>
<reference evidence="7" key="1">
    <citation type="submission" date="2021-01" db="EMBL/GenBank/DDBJ databases">
        <authorList>
            <consortium name="Aspergillus puulaauensis MK2 genome sequencing consortium"/>
            <person name="Kazuki M."/>
            <person name="Futagami T."/>
        </authorList>
    </citation>
    <scope>NUCLEOTIDE SEQUENCE</scope>
    <source>
        <strain evidence="7">MK2</strain>
    </source>
</reference>
<sequence>MRLQFNYTVATHLAEFSCPFPAFCAQNPEYTHFIGGALIFSPKRENVSMGATPAPHEEDGAGQENQQQQQTPRVLLLQRAFHNSFPGAWEVPGGLCEEDDRTLLDGVAREVFEECGLRVSRFVELVAKDAWDIPRPDLGLTHTLVKYTFLVEVHEVETGATAIGDHGYLLENVGVNGENRRGCFLTSGEAGISRGRRWEDRVVLSAQEHCDYRWAMETEVRRGLERGTGLFALFTRHGHQVLEGFHAWKRIWAGVPKPYA</sequence>